<feature type="transmembrane region" description="Helical" evidence="2">
    <location>
        <begin position="88"/>
        <end position="112"/>
    </location>
</feature>
<evidence type="ECO:0000313" key="5">
    <source>
        <dbReference type="Proteomes" id="UP000005104"/>
    </source>
</evidence>
<accession>H5XWJ6</accession>
<dbReference type="RefSeq" id="WP_007784925.1">
    <property type="nucleotide sequence ID" value="NZ_CM001441.1"/>
</dbReference>
<dbReference type="InterPro" id="IPR037185">
    <property type="entry name" value="EmrE-like"/>
</dbReference>
<dbReference type="eggNOG" id="COG0697">
    <property type="taxonomic scope" value="Bacteria"/>
</dbReference>
<proteinExistence type="inferred from homology"/>
<keyword evidence="5" id="KW-1185">Reference proteome</keyword>
<protein>
    <submittedName>
        <fullName evidence="4">Putative permease</fullName>
    </submittedName>
</protein>
<feature type="transmembrane region" description="Helical" evidence="2">
    <location>
        <begin position="32"/>
        <end position="51"/>
    </location>
</feature>
<feature type="transmembrane region" description="Helical" evidence="2">
    <location>
        <begin position="262"/>
        <end position="282"/>
    </location>
</feature>
<organism evidence="4 5">
    <name type="scientific">Desulfosporosinus youngiae DSM 17734</name>
    <dbReference type="NCBI Taxonomy" id="768710"/>
    <lineage>
        <taxon>Bacteria</taxon>
        <taxon>Bacillati</taxon>
        <taxon>Bacillota</taxon>
        <taxon>Clostridia</taxon>
        <taxon>Eubacteriales</taxon>
        <taxon>Desulfitobacteriaceae</taxon>
        <taxon>Desulfosporosinus</taxon>
    </lineage>
</organism>
<dbReference type="STRING" id="768710.DesyoDRAFT_3497"/>
<dbReference type="EMBL" id="CM001441">
    <property type="protein sequence ID" value="EHQ90504.1"/>
    <property type="molecule type" value="Genomic_DNA"/>
</dbReference>
<evidence type="ECO:0000256" key="1">
    <source>
        <dbReference type="ARBA" id="ARBA00007362"/>
    </source>
</evidence>
<gene>
    <name evidence="4" type="ORF">DesyoDRAFT_3497</name>
</gene>
<evidence type="ECO:0000313" key="4">
    <source>
        <dbReference type="EMBL" id="EHQ90504.1"/>
    </source>
</evidence>
<comment type="similarity">
    <text evidence="1">Belongs to the EamA transporter family.</text>
</comment>
<feature type="domain" description="EamA" evidence="3">
    <location>
        <begin position="146"/>
        <end position="277"/>
    </location>
</feature>
<name>H5XWJ6_9FIRM</name>
<keyword evidence="2" id="KW-0812">Transmembrane</keyword>
<dbReference type="PANTHER" id="PTHR22911:SF102">
    <property type="entry name" value="MEMBRANE PROTEIN"/>
    <property type="match status" value="1"/>
</dbReference>
<dbReference type="GO" id="GO:0016020">
    <property type="term" value="C:membrane"/>
    <property type="evidence" value="ECO:0007669"/>
    <property type="project" value="InterPro"/>
</dbReference>
<feature type="transmembrane region" description="Helical" evidence="2">
    <location>
        <begin position="207"/>
        <end position="226"/>
    </location>
</feature>
<feature type="transmembrane region" description="Helical" evidence="2">
    <location>
        <begin position="63"/>
        <end position="82"/>
    </location>
</feature>
<dbReference type="Proteomes" id="UP000005104">
    <property type="component" value="Chromosome"/>
</dbReference>
<keyword evidence="2" id="KW-0472">Membrane</keyword>
<feature type="transmembrane region" description="Helical" evidence="2">
    <location>
        <begin position="238"/>
        <end position="256"/>
    </location>
</feature>
<dbReference type="OrthoDB" id="9814238at2"/>
<evidence type="ECO:0000259" key="3">
    <source>
        <dbReference type="Pfam" id="PF00892"/>
    </source>
</evidence>
<reference evidence="4 5" key="1">
    <citation type="submission" date="2011-11" db="EMBL/GenBank/DDBJ databases">
        <title>The Noncontiguous Finished genome of Desulfosporosinus youngiae DSM 17734.</title>
        <authorList>
            <consortium name="US DOE Joint Genome Institute (JGI-PGF)"/>
            <person name="Lucas S."/>
            <person name="Han J."/>
            <person name="Lapidus A."/>
            <person name="Cheng J.-F."/>
            <person name="Goodwin L."/>
            <person name="Pitluck S."/>
            <person name="Peters L."/>
            <person name="Ovchinnikova G."/>
            <person name="Lu M."/>
            <person name="Land M.L."/>
            <person name="Hauser L."/>
            <person name="Pester M."/>
            <person name="Spring S."/>
            <person name="Ollivier B."/>
            <person name="Rattei T."/>
            <person name="Klenk H.-P."/>
            <person name="Wagner M."/>
            <person name="Loy A."/>
            <person name="Woyke T.J."/>
        </authorList>
    </citation>
    <scope>NUCLEOTIDE SEQUENCE [LARGE SCALE GENOMIC DNA]</scope>
    <source>
        <strain evidence="4 5">DSM 17734</strain>
    </source>
</reference>
<feature type="transmembrane region" description="Helical" evidence="2">
    <location>
        <begin position="177"/>
        <end position="195"/>
    </location>
</feature>
<sequence>MKYTYLKYLLALLLFGSNGIVASHISLTSYEIVLLRTLIGSLLLIAIFMLTRGKLTFWQHKRQFLFLAISGIAMGASWVFLYEAYQQIGVSIASLAYYCGPVIVMVLSPLLFREKLTPPKVAGFIVVLCGIFLVNGQAFQGDKTGWGLFCGGMSAVMYAFMVIFNKKAKNITGLENSMLQLFISFLTVATFVGLKQGFVLTVASRDWVSILILGLLNTGIGCYFYFSSIGHLPVQTVAICGYLEPLSAVIFSVLLLQETMQAIQILGAVLIIGGAVLGEYAAHKTVLRKY</sequence>
<feature type="transmembrane region" description="Helical" evidence="2">
    <location>
        <begin position="121"/>
        <end position="139"/>
    </location>
</feature>
<feature type="transmembrane region" description="Helical" evidence="2">
    <location>
        <begin position="145"/>
        <end position="165"/>
    </location>
</feature>
<dbReference type="AlphaFoldDB" id="H5XWJ6"/>
<dbReference type="Pfam" id="PF00892">
    <property type="entry name" value="EamA"/>
    <property type="match status" value="2"/>
</dbReference>
<dbReference type="Gene3D" id="1.10.3730.20">
    <property type="match status" value="2"/>
</dbReference>
<dbReference type="SUPFAM" id="SSF103481">
    <property type="entry name" value="Multidrug resistance efflux transporter EmrE"/>
    <property type="match status" value="2"/>
</dbReference>
<evidence type="ECO:0000256" key="2">
    <source>
        <dbReference type="SAM" id="Phobius"/>
    </source>
</evidence>
<dbReference type="HOGENOM" id="CLU_033863_15_1_9"/>
<feature type="domain" description="EamA" evidence="3">
    <location>
        <begin position="6"/>
        <end position="135"/>
    </location>
</feature>
<keyword evidence="2" id="KW-1133">Transmembrane helix</keyword>
<dbReference type="InterPro" id="IPR000620">
    <property type="entry name" value="EamA_dom"/>
</dbReference>
<dbReference type="PANTHER" id="PTHR22911">
    <property type="entry name" value="ACYL-MALONYL CONDENSING ENZYME-RELATED"/>
    <property type="match status" value="1"/>
</dbReference>